<protein>
    <submittedName>
        <fullName evidence="1">Uncharacterized protein</fullName>
    </submittedName>
</protein>
<accession>A0A2T5G4S5</accession>
<sequence>MLCGFQARGDALRNPHLSAVQTAAEKPVHLEFVDAGEDAPVLIGSPEANP</sequence>
<organism evidence="1 2">
    <name type="scientific">Brockia lithotrophica</name>
    <dbReference type="NCBI Taxonomy" id="933949"/>
    <lineage>
        <taxon>Bacteria</taxon>
        <taxon>Bacillati</taxon>
        <taxon>Bacillota</taxon>
        <taxon>Bacilli</taxon>
        <taxon>Bacillales</taxon>
        <taxon>Bacillales Family X. Incertae Sedis</taxon>
        <taxon>Brockia</taxon>
    </lineage>
</organism>
<comment type="caution">
    <text evidence="1">The sequence shown here is derived from an EMBL/GenBank/DDBJ whole genome shotgun (WGS) entry which is preliminary data.</text>
</comment>
<dbReference type="EMBL" id="PEBW01000006">
    <property type="protein sequence ID" value="PTQ51189.1"/>
    <property type="molecule type" value="Genomic_DNA"/>
</dbReference>
<dbReference type="Proteomes" id="UP000244016">
    <property type="component" value="Unassembled WGS sequence"/>
</dbReference>
<gene>
    <name evidence="1" type="ORF">BLITH_0015</name>
</gene>
<evidence type="ECO:0000313" key="1">
    <source>
        <dbReference type="EMBL" id="PTQ51189.1"/>
    </source>
</evidence>
<dbReference type="AlphaFoldDB" id="A0A2T5G4S5"/>
<proteinExistence type="predicted"/>
<evidence type="ECO:0000313" key="2">
    <source>
        <dbReference type="Proteomes" id="UP000244016"/>
    </source>
</evidence>
<name>A0A2T5G4S5_9BACL</name>
<reference evidence="1 2" key="1">
    <citation type="submission" date="2017-08" db="EMBL/GenBank/DDBJ databases">
        <title>Burning lignite coal seam in the remote Altai Mountains harbors a hydrogen-driven thermophilic microbial community.</title>
        <authorList>
            <person name="Kadnikov V.V."/>
            <person name="Mardanov A.V."/>
            <person name="Ivasenko D."/>
            <person name="Beletsky A.V."/>
            <person name="Karnachuk O.V."/>
            <person name="Ravin N.V."/>
        </authorList>
    </citation>
    <scope>NUCLEOTIDE SEQUENCE [LARGE SCALE GENOMIC DNA]</scope>
    <source>
        <strain evidence="1">AL31</strain>
    </source>
</reference>